<dbReference type="SUPFAM" id="SSF52540">
    <property type="entry name" value="P-loop containing nucleoside triphosphate hydrolases"/>
    <property type="match status" value="1"/>
</dbReference>
<dbReference type="EMBL" id="JADFTS010000005">
    <property type="protein sequence ID" value="KAF9604764.1"/>
    <property type="molecule type" value="Genomic_DNA"/>
</dbReference>
<evidence type="ECO:0000313" key="1">
    <source>
        <dbReference type="EMBL" id="KAF9604764.1"/>
    </source>
</evidence>
<protein>
    <submittedName>
        <fullName evidence="1">Uncharacterized protein</fullName>
    </submittedName>
</protein>
<dbReference type="PANTHER" id="PTHR43834:SF2">
    <property type="entry name" value="GTPASE DER"/>
    <property type="match status" value="1"/>
</dbReference>
<dbReference type="Proteomes" id="UP000631114">
    <property type="component" value="Unassembled WGS sequence"/>
</dbReference>
<accession>A0A835LVG4</accession>
<gene>
    <name evidence="1" type="ORF">IFM89_010266</name>
</gene>
<dbReference type="OrthoDB" id="8954335at2759"/>
<dbReference type="GO" id="GO:0009507">
    <property type="term" value="C:chloroplast"/>
    <property type="evidence" value="ECO:0007669"/>
    <property type="project" value="TreeGrafter"/>
</dbReference>
<name>A0A835LVG4_9MAGN</name>
<dbReference type="InterPro" id="IPR027417">
    <property type="entry name" value="P-loop_NTPase"/>
</dbReference>
<organism evidence="1 2">
    <name type="scientific">Coptis chinensis</name>
    <dbReference type="NCBI Taxonomy" id="261450"/>
    <lineage>
        <taxon>Eukaryota</taxon>
        <taxon>Viridiplantae</taxon>
        <taxon>Streptophyta</taxon>
        <taxon>Embryophyta</taxon>
        <taxon>Tracheophyta</taxon>
        <taxon>Spermatophyta</taxon>
        <taxon>Magnoliopsida</taxon>
        <taxon>Ranunculales</taxon>
        <taxon>Ranunculaceae</taxon>
        <taxon>Coptidoideae</taxon>
        <taxon>Coptis</taxon>
    </lineage>
</organism>
<evidence type="ECO:0000313" key="2">
    <source>
        <dbReference type="Proteomes" id="UP000631114"/>
    </source>
</evidence>
<dbReference type="PANTHER" id="PTHR43834">
    <property type="entry name" value="GTPASE DER"/>
    <property type="match status" value="1"/>
</dbReference>
<dbReference type="Gene3D" id="3.40.50.300">
    <property type="entry name" value="P-loop containing nucleotide triphosphate hydrolases"/>
    <property type="match status" value="1"/>
</dbReference>
<dbReference type="AlphaFoldDB" id="A0A835LVG4"/>
<feature type="non-terminal residue" evidence="1">
    <location>
        <position position="1"/>
    </location>
</feature>
<proteinExistence type="predicted"/>
<comment type="caution">
    <text evidence="1">The sequence shown here is derived from an EMBL/GenBank/DDBJ whole genome shotgun (WGS) entry which is preliminary data.</text>
</comment>
<dbReference type="GO" id="GO:0005525">
    <property type="term" value="F:GTP binding"/>
    <property type="evidence" value="ECO:0007669"/>
    <property type="project" value="InterPro"/>
</dbReference>
<reference evidence="1 2" key="1">
    <citation type="submission" date="2020-10" db="EMBL/GenBank/DDBJ databases">
        <title>The Coptis chinensis genome and diversification of protoberbering-type alkaloids.</title>
        <authorList>
            <person name="Wang B."/>
            <person name="Shu S."/>
            <person name="Song C."/>
            <person name="Liu Y."/>
        </authorList>
    </citation>
    <scope>NUCLEOTIDE SEQUENCE [LARGE SCALE GENOMIC DNA]</scope>
    <source>
        <strain evidence="1">HL-2020</strain>
        <tissue evidence="1">Leaf</tissue>
    </source>
</reference>
<sequence length="151" mass="17120">MKLGFESNPVLGSALVDFYSKCGYFLEAFEIFQATDCGDKFKLIDTGGIRRRAVVVLFGNITEALSVNRVLQAIRCADVVDLVIEALACRIERDYKIAERIKREGKGCVTVVNKWDTIPNKKLQTASYYEEDVRERLRSLNWAPIVYSIAM</sequence>
<keyword evidence="2" id="KW-1185">Reference proteome</keyword>